<evidence type="ECO:0000313" key="1">
    <source>
        <dbReference type="EMBL" id="MRH20808.1"/>
    </source>
</evidence>
<dbReference type="RefSeq" id="WP_153748117.1">
    <property type="nucleotide sequence ID" value="NZ_BAAADI010000018.1"/>
</dbReference>
<protein>
    <submittedName>
        <fullName evidence="1">GIY-YIG nuclease family protein</fullName>
    </submittedName>
</protein>
<organism evidence="1 2">
    <name type="scientific">Rhodovulum strictum</name>
    <dbReference type="NCBI Taxonomy" id="58314"/>
    <lineage>
        <taxon>Bacteria</taxon>
        <taxon>Pseudomonadati</taxon>
        <taxon>Pseudomonadota</taxon>
        <taxon>Alphaproteobacteria</taxon>
        <taxon>Rhodobacterales</taxon>
        <taxon>Paracoccaceae</taxon>
        <taxon>Rhodovulum</taxon>
    </lineage>
</organism>
<dbReference type="AlphaFoldDB" id="A0A844BDZ1"/>
<dbReference type="EMBL" id="WJPO01000008">
    <property type="protein sequence ID" value="MRH20808.1"/>
    <property type="molecule type" value="Genomic_DNA"/>
</dbReference>
<proteinExistence type="predicted"/>
<dbReference type="Proteomes" id="UP000466730">
    <property type="component" value="Unassembled WGS sequence"/>
</dbReference>
<accession>A0A844BDZ1</accession>
<reference evidence="1 2" key="1">
    <citation type="submission" date="2019-11" db="EMBL/GenBank/DDBJ databases">
        <title>Draft Whole-Genome sequence of the marine photosynthetic bacterium Rhodovulum strictum DSM 11289.</title>
        <authorList>
            <person name="Kyndt J.A."/>
            <person name="Meyer T.E."/>
        </authorList>
    </citation>
    <scope>NUCLEOTIDE SEQUENCE [LARGE SCALE GENOMIC DNA]</scope>
    <source>
        <strain evidence="1 2">DSM 11289</strain>
    </source>
</reference>
<name>A0A844BDZ1_9RHOB</name>
<dbReference type="OrthoDB" id="1551317at2"/>
<evidence type="ECO:0000313" key="2">
    <source>
        <dbReference type="Proteomes" id="UP000466730"/>
    </source>
</evidence>
<gene>
    <name evidence="1" type="ORF">GH815_07360</name>
</gene>
<keyword evidence="2" id="KW-1185">Reference proteome</keyword>
<comment type="caution">
    <text evidence="1">The sequence shown here is derived from an EMBL/GenBank/DDBJ whole genome shotgun (WGS) entry which is preliminary data.</text>
</comment>
<dbReference type="CDD" id="cd10443">
    <property type="entry name" value="GIY-YIG_HE_Tlr8p_PBC-V_like"/>
    <property type="match status" value="1"/>
</dbReference>
<sequence>MPRKLRYVVYKISFPNGKIYVGKDIGEPGHSLRYFGSWNVLDVEADFSVEELRDFSLRKEILFESDDKAEISRKESEFIIALRSNDPEIGYNKTHRRVLQRTRPEKA</sequence>